<dbReference type="RefSeq" id="WP_036938105.1">
    <property type="nucleotide sequence ID" value="NZ_JQKC01000006.1"/>
</dbReference>
<keyword evidence="5" id="KW-0479">Metal-binding</keyword>
<dbReference type="eggNOG" id="COG1597">
    <property type="taxonomic scope" value="Bacteria"/>
</dbReference>
<dbReference type="InterPro" id="IPR005218">
    <property type="entry name" value="Diacylglycerol/lipid_kinase"/>
</dbReference>
<evidence type="ECO:0000313" key="14">
    <source>
        <dbReference type="EMBL" id="KNY26635.1"/>
    </source>
</evidence>
<evidence type="ECO:0000256" key="8">
    <source>
        <dbReference type="ARBA" id="ARBA00022840"/>
    </source>
</evidence>
<keyword evidence="8" id="KW-0067">ATP-binding</keyword>
<dbReference type="STRING" id="398512.Bccel_1900"/>
<dbReference type="SMART" id="SM00046">
    <property type="entry name" value="DAGKc"/>
    <property type="match status" value="1"/>
</dbReference>
<keyword evidence="12" id="KW-1208">Phospholipid metabolism</keyword>
<sequence length="294" mass="32697">MKKALFIYNPMSGDRTIPTKLDYILERFQEKNITLIPYRLHSVKDKTLTNIFQEGAFDQLIISGGDGTLNSIVNKMLKNKVNVPVGIIPSGTCNDFARCLNIPHYLNDCLDVILSDNMVDVDVGLINNSKYFLSTCAGGLFVNVSFSTHNELKKNFGPFAYYLKALNEVTNIKSFNLRIETEDDVVEEESLLFLVLNGKHAAGFSNIIKEADYSDGLMDIVMIKSCSHIDLASLFFKVLSNDSLNDKHVYKLTAKSCTITSDSEVGISVDGEKAQGLPLKIEFINKGLKVFAKV</sequence>
<evidence type="ECO:0000256" key="11">
    <source>
        <dbReference type="ARBA" id="ARBA00023209"/>
    </source>
</evidence>
<feature type="domain" description="DAGKc" evidence="13">
    <location>
        <begin position="1"/>
        <end position="131"/>
    </location>
</feature>
<keyword evidence="10" id="KW-0443">Lipid metabolism</keyword>
<dbReference type="Gene3D" id="3.40.50.10330">
    <property type="entry name" value="Probable inorganic polyphosphate/atp-NAD kinase, domain 1"/>
    <property type="match status" value="1"/>
</dbReference>
<dbReference type="PANTHER" id="PTHR12358:SF106">
    <property type="entry name" value="LIPID KINASE YEGS"/>
    <property type="match status" value="1"/>
</dbReference>
<dbReference type="AlphaFoldDB" id="A0A0L6JLJ9"/>
<evidence type="ECO:0000256" key="1">
    <source>
        <dbReference type="ARBA" id="ARBA00001946"/>
    </source>
</evidence>
<dbReference type="PANTHER" id="PTHR12358">
    <property type="entry name" value="SPHINGOSINE KINASE"/>
    <property type="match status" value="1"/>
</dbReference>
<dbReference type="Pfam" id="PF19279">
    <property type="entry name" value="YegS_C"/>
    <property type="match status" value="1"/>
</dbReference>
<comment type="caution">
    <text evidence="14">The sequence shown here is derived from an EMBL/GenBank/DDBJ whole genome shotgun (WGS) entry which is preliminary data.</text>
</comment>
<keyword evidence="6" id="KW-0547">Nucleotide-binding</keyword>
<dbReference type="NCBIfam" id="TIGR00147">
    <property type="entry name" value="YegS/Rv2252/BmrU family lipid kinase"/>
    <property type="match status" value="1"/>
</dbReference>
<keyword evidence="9" id="KW-0460">Magnesium</keyword>
<keyword evidence="15" id="KW-1185">Reference proteome</keyword>
<comment type="similarity">
    <text evidence="2">Belongs to the diacylglycerol/lipid kinase family.</text>
</comment>
<evidence type="ECO:0000256" key="7">
    <source>
        <dbReference type="ARBA" id="ARBA00022777"/>
    </source>
</evidence>
<keyword evidence="7" id="KW-0418">Kinase</keyword>
<evidence type="ECO:0000313" key="15">
    <source>
        <dbReference type="Proteomes" id="UP000036923"/>
    </source>
</evidence>
<dbReference type="InterPro" id="IPR017438">
    <property type="entry name" value="ATP-NAD_kinase_N"/>
</dbReference>
<dbReference type="Proteomes" id="UP000036923">
    <property type="component" value="Unassembled WGS sequence"/>
</dbReference>
<dbReference type="GO" id="GO:0005524">
    <property type="term" value="F:ATP binding"/>
    <property type="evidence" value="ECO:0007669"/>
    <property type="project" value="UniProtKB-KW"/>
</dbReference>
<evidence type="ECO:0000256" key="6">
    <source>
        <dbReference type="ARBA" id="ARBA00022741"/>
    </source>
</evidence>
<keyword evidence="11" id="KW-0594">Phospholipid biosynthesis</keyword>
<gene>
    <name evidence="14" type="ORF">Bccel_1900</name>
</gene>
<dbReference type="EMBL" id="LGTC01000001">
    <property type="protein sequence ID" value="KNY26635.1"/>
    <property type="molecule type" value="Genomic_DNA"/>
</dbReference>
<organism evidence="14 15">
    <name type="scientific">Pseudobacteroides cellulosolvens ATCC 35603 = DSM 2933</name>
    <dbReference type="NCBI Taxonomy" id="398512"/>
    <lineage>
        <taxon>Bacteria</taxon>
        <taxon>Bacillati</taxon>
        <taxon>Bacillota</taxon>
        <taxon>Clostridia</taxon>
        <taxon>Eubacteriales</taxon>
        <taxon>Oscillospiraceae</taxon>
        <taxon>Pseudobacteroides</taxon>
    </lineage>
</organism>
<dbReference type="GO" id="GO:0004143">
    <property type="term" value="F:ATP-dependent diacylglycerol kinase activity"/>
    <property type="evidence" value="ECO:0007669"/>
    <property type="project" value="TreeGrafter"/>
</dbReference>
<keyword evidence="3" id="KW-0444">Lipid biosynthesis</keyword>
<evidence type="ECO:0000256" key="12">
    <source>
        <dbReference type="ARBA" id="ARBA00023264"/>
    </source>
</evidence>
<accession>A0A0L6JLJ9</accession>
<proteinExistence type="inferred from homology"/>
<evidence type="ECO:0000256" key="4">
    <source>
        <dbReference type="ARBA" id="ARBA00022679"/>
    </source>
</evidence>
<dbReference type="Gene3D" id="2.60.200.40">
    <property type="match status" value="1"/>
</dbReference>
<evidence type="ECO:0000259" key="13">
    <source>
        <dbReference type="PROSITE" id="PS50146"/>
    </source>
</evidence>
<name>A0A0L6JLJ9_9FIRM</name>
<dbReference type="NCBIfam" id="NF009605">
    <property type="entry name" value="PRK13059.1"/>
    <property type="match status" value="1"/>
</dbReference>
<dbReference type="InterPro" id="IPR001206">
    <property type="entry name" value="Diacylglycerol_kinase_cat_dom"/>
</dbReference>
<evidence type="ECO:0000256" key="9">
    <source>
        <dbReference type="ARBA" id="ARBA00022842"/>
    </source>
</evidence>
<dbReference type="InterPro" id="IPR016064">
    <property type="entry name" value="NAD/diacylglycerol_kinase_sf"/>
</dbReference>
<dbReference type="PROSITE" id="PS50146">
    <property type="entry name" value="DAGK"/>
    <property type="match status" value="1"/>
</dbReference>
<comment type="cofactor">
    <cofactor evidence="1">
        <name>Mg(2+)</name>
        <dbReference type="ChEBI" id="CHEBI:18420"/>
    </cofactor>
</comment>
<keyword evidence="4" id="KW-0808">Transferase</keyword>
<protein>
    <recommendedName>
        <fullName evidence="13">DAGKc domain-containing protein</fullName>
    </recommendedName>
</protein>
<dbReference type="Pfam" id="PF00781">
    <property type="entry name" value="DAGK_cat"/>
    <property type="match status" value="1"/>
</dbReference>
<evidence type="ECO:0000256" key="10">
    <source>
        <dbReference type="ARBA" id="ARBA00023098"/>
    </source>
</evidence>
<evidence type="ECO:0000256" key="5">
    <source>
        <dbReference type="ARBA" id="ARBA00022723"/>
    </source>
</evidence>
<dbReference type="PATRIC" id="fig|398512.5.peg.1978"/>
<dbReference type="GO" id="GO:0046872">
    <property type="term" value="F:metal ion binding"/>
    <property type="evidence" value="ECO:0007669"/>
    <property type="project" value="UniProtKB-KW"/>
</dbReference>
<dbReference type="SUPFAM" id="SSF111331">
    <property type="entry name" value="NAD kinase/diacylglycerol kinase-like"/>
    <property type="match status" value="1"/>
</dbReference>
<dbReference type="InterPro" id="IPR050187">
    <property type="entry name" value="Lipid_Phosphate_FormReg"/>
</dbReference>
<dbReference type="GO" id="GO:0008654">
    <property type="term" value="P:phospholipid biosynthetic process"/>
    <property type="evidence" value="ECO:0007669"/>
    <property type="project" value="UniProtKB-KW"/>
</dbReference>
<dbReference type="OrthoDB" id="142078at2"/>
<evidence type="ECO:0000256" key="3">
    <source>
        <dbReference type="ARBA" id="ARBA00022516"/>
    </source>
</evidence>
<dbReference type="InterPro" id="IPR045540">
    <property type="entry name" value="YegS/DAGK_C"/>
</dbReference>
<dbReference type="GO" id="GO:0005886">
    <property type="term" value="C:plasma membrane"/>
    <property type="evidence" value="ECO:0007669"/>
    <property type="project" value="TreeGrafter"/>
</dbReference>
<evidence type="ECO:0000256" key="2">
    <source>
        <dbReference type="ARBA" id="ARBA00005983"/>
    </source>
</evidence>
<reference evidence="15" key="1">
    <citation type="submission" date="2015-07" db="EMBL/GenBank/DDBJ databases">
        <title>Near-Complete Genome Sequence of the Cellulolytic Bacterium Bacteroides (Pseudobacteroides) cellulosolvens ATCC 35603.</title>
        <authorList>
            <person name="Dassa B."/>
            <person name="Utturkar S.M."/>
            <person name="Klingeman D.M."/>
            <person name="Hurt R.A."/>
            <person name="Keller M."/>
            <person name="Xu J."/>
            <person name="Reddy Y.H.K."/>
            <person name="Borovok I."/>
            <person name="Grinberg I.R."/>
            <person name="Lamed R."/>
            <person name="Zhivin O."/>
            <person name="Bayer E.A."/>
            <person name="Brown S.D."/>
        </authorList>
    </citation>
    <scope>NUCLEOTIDE SEQUENCE [LARGE SCALE GENOMIC DNA]</scope>
    <source>
        <strain evidence="15">DSM 2933</strain>
    </source>
</reference>